<evidence type="ECO:0000256" key="4">
    <source>
        <dbReference type="ARBA" id="ARBA00023200"/>
    </source>
</evidence>
<reference evidence="5" key="1">
    <citation type="submission" date="2017-11" db="EMBL/GenBank/DDBJ databases">
        <title>The distinct marsupial branch of gammaherpesviruses includes novel host-derived genes seldom found in other viruses.</title>
        <authorList>
            <person name="Vaz P.K."/>
        </authorList>
    </citation>
    <scope>NUCLEOTIDE SEQUENCE</scope>
    <source>
        <strain evidence="5">36M/11</strain>
    </source>
</reference>
<organism evidence="5">
    <name type="scientific">Phascolarctid gammaherpesvirus 1</name>
    <dbReference type="NCBI Taxonomy" id="2249313"/>
    <lineage>
        <taxon>Viruses</taxon>
        <taxon>Duplodnaviria</taxon>
        <taxon>Heunggongvirae</taxon>
        <taxon>Peploviricota</taxon>
        <taxon>Herviviricetes</taxon>
        <taxon>Herpesvirales</taxon>
        <taxon>Orthoherpesviridae</taxon>
        <taxon>Gammaherpesvirinae</taxon>
        <taxon>Manticavirus</taxon>
        <taxon>Manticavirus phascolarctidgamma1</taxon>
    </lineage>
</organism>
<keyword evidence="6" id="KW-1185">Reference proteome</keyword>
<keyword evidence="5" id="KW-0269">Exonuclease</keyword>
<keyword evidence="3" id="KW-0946">Virion</keyword>
<dbReference type="KEGG" id="vg:65102767"/>
<name>A0A3S8D7R4_9GAMA</name>
<evidence type="ECO:0000313" key="5">
    <source>
        <dbReference type="EMBL" id="AZB49212.1"/>
    </source>
</evidence>
<proteinExistence type="predicted"/>
<accession>A0A3S8D7R4</accession>
<dbReference type="Pfam" id="PF01677">
    <property type="entry name" value="Herpes_UL7"/>
    <property type="match status" value="1"/>
</dbReference>
<keyword evidence="4" id="KW-1035">Host cytoplasm</keyword>
<keyword evidence="5" id="KW-0540">Nuclease</keyword>
<dbReference type="Proteomes" id="UP000677407">
    <property type="component" value="Segment"/>
</dbReference>
<dbReference type="GeneID" id="65102767"/>
<keyword evidence="1" id="KW-0920">Virion tegument</keyword>
<dbReference type="EMBL" id="MG452722">
    <property type="protein sequence ID" value="AZB49212.1"/>
    <property type="molecule type" value="Genomic_DNA"/>
</dbReference>
<dbReference type="GO" id="GO:0044423">
    <property type="term" value="C:virion component"/>
    <property type="evidence" value="ECO:0007669"/>
    <property type="project" value="UniProtKB-KW"/>
</dbReference>
<dbReference type="RefSeq" id="YP_010087482.1">
    <property type="nucleotide sequence ID" value="NC_055555.1"/>
</dbReference>
<protein>
    <submittedName>
        <fullName evidence="5">Alkaline exonuclease</fullName>
    </submittedName>
</protein>
<keyword evidence="5" id="KW-0378">Hydrolase</keyword>
<keyword evidence="2" id="KW-1040">Host Golgi apparatus</keyword>
<dbReference type="InterPro" id="IPR002600">
    <property type="entry name" value="Herpes_UL7"/>
</dbReference>
<evidence type="ECO:0000256" key="2">
    <source>
        <dbReference type="ARBA" id="ARBA00022812"/>
    </source>
</evidence>
<evidence type="ECO:0000256" key="3">
    <source>
        <dbReference type="ARBA" id="ARBA00022844"/>
    </source>
</evidence>
<gene>
    <name evidence="5" type="primary">ORF42</name>
</gene>
<evidence type="ECO:0000313" key="6">
    <source>
        <dbReference type="Proteomes" id="UP000677407"/>
    </source>
</evidence>
<evidence type="ECO:0000256" key="1">
    <source>
        <dbReference type="ARBA" id="ARBA00022580"/>
    </source>
</evidence>
<dbReference type="GO" id="GO:0004527">
    <property type="term" value="F:exonuclease activity"/>
    <property type="evidence" value="ECO:0007669"/>
    <property type="project" value="UniProtKB-KW"/>
</dbReference>
<sequence>MKPLRLLHRLILSRNTLSDVDIPFIPRLVMEVRKNQGTCVLSAVTDYLVDGVLDVAGLAKHVRDALTSSRFLGFVMVILLECEDRGCALDIFPHILSERCLLYLKNDTVAMEMCALISMVENLLEPTSRTLWSVLTRAEELLTLQSCPDLSLLYHGLKKLIFTSVEYLELDWPYSESGTGMHVYKLYKELSRFQKTAAFELLLSAMIKSKKLDFITGDIMVESCMDAKLVYVETMFTRSLTLQSVRNVLLQACAREVTLDSILHK</sequence>